<organism evidence="3 4">
    <name type="scientific">Trichinella britovi</name>
    <name type="common">Parasitic roundworm</name>
    <dbReference type="NCBI Taxonomy" id="45882"/>
    <lineage>
        <taxon>Eukaryota</taxon>
        <taxon>Metazoa</taxon>
        <taxon>Ecdysozoa</taxon>
        <taxon>Nematoda</taxon>
        <taxon>Enoplea</taxon>
        <taxon>Dorylaimia</taxon>
        <taxon>Trichinellida</taxon>
        <taxon>Trichinellidae</taxon>
        <taxon>Trichinella</taxon>
    </lineage>
</organism>
<feature type="region of interest" description="Disordered" evidence="1">
    <location>
        <begin position="121"/>
        <end position="168"/>
    </location>
</feature>
<comment type="caution">
    <text evidence="3">The sequence shown here is derived from an EMBL/GenBank/DDBJ whole genome shotgun (WGS) entry which is preliminary data.</text>
</comment>
<dbReference type="OrthoDB" id="5917155at2759"/>
<evidence type="ECO:0000256" key="2">
    <source>
        <dbReference type="SAM" id="Phobius"/>
    </source>
</evidence>
<gene>
    <name evidence="3" type="ORF">T03_11281</name>
</gene>
<accession>A0A0V1DH05</accession>
<keyword evidence="2" id="KW-0472">Membrane</keyword>
<name>A0A0V1DH05_TRIBR</name>
<reference evidence="3 4" key="1">
    <citation type="submission" date="2015-01" db="EMBL/GenBank/DDBJ databases">
        <title>Evolution of Trichinella species and genotypes.</title>
        <authorList>
            <person name="Korhonen P.K."/>
            <person name="Edoardo P."/>
            <person name="Giuseppe L.R."/>
            <person name="Gasser R.B."/>
        </authorList>
    </citation>
    <scope>NUCLEOTIDE SEQUENCE [LARGE SCALE GENOMIC DNA]</scope>
    <source>
        <strain evidence="3">ISS120</strain>
    </source>
</reference>
<evidence type="ECO:0000256" key="1">
    <source>
        <dbReference type="SAM" id="MobiDB-lite"/>
    </source>
</evidence>
<proteinExistence type="predicted"/>
<keyword evidence="2" id="KW-0812">Transmembrane</keyword>
<dbReference type="Proteomes" id="UP000054653">
    <property type="component" value="Unassembled WGS sequence"/>
</dbReference>
<protein>
    <submittedName>
        <fullName evidence="3">Uncharacterized protein</fullName>
    </submittedName>
</protein>
<dbReference type="OMA" id="MKRNTHH"/>
<feature type="transmembrane region" description="Helical" evidence="2">
    <location>
        <begin position="37"/>
        <end position="58"/>
    </location>
</feature>
<dbReference type="EMBL" id="JYDI01000004">
    <property type="protein sequence ID" value="KRY60673.1"/>
    <property type="molecule type" value="Genomic_DNA"/>
</dbReference>
<keyword evidence="4" id="KW-1185">Reference proteome</keyword>
<sequence>MFEKTKPLIIQSGFLVRIGQQCRLVTKRQMKRNTHHLGHIIGSSRLLLLLVMVVLVRFQTTRGQVDVARSRIDRFHWWTVGFQPLLTDARVATGLVLTNHQIDIGTVAFGENLLLQSPKNAQRELQSRNGHKSAPQHLHRSTLDKWGPDFSTGIPEEHQTGTSGNELRPGWVAKRADQFQQLTAGTVVVEPGQLGRGTLQAHRIQRHPRPTEQIAVHRTTARPVDHRQHEVVLVLLHRGGRIVLQTIPAHRCRCIQQTHVQKCIGSGTAKIAGHLVVDLTTHGDRVACSRCRLFDDELVSVVQASKHARLPNIQATLHRLQIRTPVMFHVVAVSDTLIRVDNAERREPIAAQTWSAVLVVRAKSWKRARPSCGTFRFNNAVDIH</sequence>
<keyword evidence="2" id="KW-1133">Transmembrane helix</keyword>
<dbReference type="AlphaFoldDB" id="A0A0V1DH05"/>
<evidence type="ECO:0000313" key="3">
    <source>
        <dbReference type="EMBL" id="KRY60673.1"/>
    </source>
</evidence>
<evidence type="ECO:0000313" key="4">
    <source>
        <dbReference type="Proteomes" id="UP000054653"/>
    </source>
</evidence>